<dbReference type="Pfam" id="PF13672">
    <property type="entry name" value="PP2C_2"/>
    <property type="match status" value="1"/>
</dbReference>
<name>A0A806KJJ1_9BACT</name>
<dbReference type="Gene3D" id="3.60.40.10">
    <property type="entry name" value="PPM-type phosphatase domain"/>
    <property type="match status" value="1"/>
</dbReference>
<reference evidence="2" key="1">
    <citation type="submission" date="2012-03" db="EMBL/GenBank/DDBJ databases">
        <title>Functional metagenomics reveals considerable lignocellulase gene clusters in the gut microbiome of a wood-feeding higher termite.</title>
        <authorList>
            <person name="Liu N."/>
        </authorList>
    </citation>
    <scope>NUCLEOTIDE SEQUENCE</scope>
</reference>
<dbReference type="CDD" id="cd00143">
    <property type="entry name" value="PP2Cc"/>
    <property type="match status" value="1"/>
</dbReference>
<dbReference type="SMART" id="SM00331">
    <property type="entry name" value="PP2C_SIG"/>
    <property type="match status" value="1"/>
</dbReference>
<dbReference type="AlphaFoldDB" id="A0A806KJJ1"/>
<proteinExistence type="predicted"/>
<organism evidence="2">
    <name type="scientific">uncultured bacterium contig00040</name>
    <dbReference type="NCBI Taxonomy" id="1181528"/>
    <lineage>
        <taxon>Bacteria</taxon>
        <taxon>environmental samples</taxon>
    </lineage>
</organism>
<dbReference type="SUPFAM" id="SSF81606">
    <property type="entry name" value="PP2C-like"/>
    <property type="match status" value="1"/>
</dbReference>
<dbReference type="InterPro" id="IPR001932">
    <property type="entry name" value="PPM-type_phosphatase-like_dom"/>
</dbReference>
<feature type="domain" description="PPM-type phosphatase" evidence="1">
    <location>
        <begin position="3"/>
        <end position="238"/>
    </location>
</feature>
<dbReference type="PROSITE" id="PS51746">
    <property type="entry name" value="PPM_2"/>
    <property type="match status" value="1"/>
</dbReference>
<dbReference type="SMART" id="SM00332">
    <property type="entry name" value="PP2Cc"/>
    <property type="match status" value="1"/>
</dbReference>
<protein>
    <submittedName>
        <fullName evidence="2">Protein serine/threonine phosphatase PrpC, regulation of stationary phase</fullName>
    </submittedName>
</protein>
<evidence type="ECO:0000313" key="2">
    <source>
        <dbReference type="EMBL" id="AGS53130.1"/>
    </source>
</evidence>
<evidence type="ECO:0000259" key="1">
    <source>
        <dbReference type="PROSITE" id="PS51746"/>
    </source>
</evidence>
<dbReference type="InterPro" id="IPR036457">
    <property type="entry name" value="PPM-type-like_dom_sf"/>
</dbReference>
<accession>A0A806KJJ1</accession>
<sequence>MTQYAQLTKPGGRKVNEDSISVAEGGGTRLFALADGLGGHSGGDIASQCVVKEALEVFDQQPGCDLATVFNTAQDALMELQQKRGQTSTMKSTLVLLALDDKTARCGHIGDSRLYVFDGGKVLSRTRDHSVPQMLVMSGEIKEKDIRFHPDRNRLLRVMGVEWESPRYELSDLPQPAPGTAYLLCTDGFWEYIDEDAMCKELKAAQSPQAWLDAMEKRVLRAGKGHNMDNYSAIAVMVK</sequence>
<dbReference type="EMBL" id="JQ844222">
    <property type="protein sequence ID" value="AGS53130.1"/>
    <property type="molecule type" value="Genomic_DNA"/>
</dbReference>